<sequence>MECLQLLVYGRRRPRSCFWVLIMPGKPLFFTC</sequence>
<accession>A0A2P2IZU0</accession>
<name>A0A2P2IZU0_RHIMU</name>
<reference evidence="1" key="1">
    <citation type="submission" date="2018-02" db="EMBL/GenBank/DDBJ databases">
        <title>Rhizophora mucronata_Transcriptome.</title>
        <authorList>
            <person name="Meera S.P."/>
            <person name="Sreeshan A."/>
            <person name="Augustine A."/>
        </authorList>
    </citation>
    <scope>NUCLEOTIDE SEQUENCE</scope>
    <source>
        <tissue evidence="1">Leaf</tissue>
    </source>
</reference>
<dbReference type="EMBL" id="GGEC01006234">
    <property type="protein sequence ID" value="MBW86717.1"/>
    <property type="molecule type" value="Transcribed_RNA"/>
</dbReference>
<protein>
    <submittedName>
        <fullName evidence="1">Uncharacterized protein</fullName>
    </submittedName>
</protein>
<proteinExistence type="predicted"/>
<dbReference type="AlphaFoldDB" id="A0A2P2IZU0"/>
<evidence type="ECO:0000313" key="1">
    <source>
        <dbReference type="EMBL" id="MBW86717.1"/>
    </source>
</evidence>
<organism evidence="1">
    <name type="scientific">Rhizophora mucronata</name>
    <name type="common">Asiatic mangrove</name>
    <dbReference type="NCBI Taxonomy" id="61149"/>
    <lineage>
        <taxon>Eukaryota</taxon>
        <taxon>Viridiplantae</taxon>
        <taxon>Streptophyta</taxon>
        <taxon>Embryophyta</taxon>
        <taxon>Tracheophyta</taxon>
        <taxon>Spermatophyta</taxon>
        <taxon>Magnoliopsida</taxon>
        <taxon>eudicotyledons</taxon>
        <taxon>Gunneridae</taxon>
        <taxon>Pentapetalae</taxon>
        <taxon>rosids</taxon>
        <taxon>fabids</taxon>
        <taxon>Malpighiales</taxon>
        <taxon>Rhizophoraceae</taxon>
        <taxon>Rhizophora</taxon>
    </lineage>
</organism>